<dbReference type="PROSITE" id="PS00216">
    <property type="entry name" value="SUGAR_TRANSPORT_1"/>
    <property type="match status" value="1"/>
</dbReference>
<comment type="subcellular location">
    <subcellularLocation>
        <location evidence="1">Membrane</location>
        <topology evidence="1">Multi-pass membrane protein</topology>
    </subcellularLocation>
</comment>
<keyword evidence="8" id="KW-1185">Reference proteome</keyword>
<keyword evidence="3 5" id="KW-1133">Transmembrane helix</keyword>
<dbReference type="Gene3D" id="1.20.1250.20">
    <property type="entry name" value="MFS general substrate transporter like domains"/>
    <property type="match status" value="1"/>
</dbReference>
<evidence type="ECO:0000313" key="7">
    <source>
        <dbReference type="EMBL" id="EJF78684.1"/>
    </source>
</evidence>
<evidence type="ECO:0000256" key="2">
    <source>
        <dbReference type="ARBA" id="ARBA00022692"/>
    </source>
</evidence>
<sequence length="102" mass="11646">MQFLFAPVIGNLSDRYGRRPILLISLISFTLYNLILAIHGAILYCLLGVFFILRLVFHSLIPFLRGLCLQKRFLCAIGYSFDIKRANSLGALLQLRQYPKAL</sequence>
<dbReference type="PROSITE" id="PS50850">
    <property type="entry name" value="MFS"/>
    <property type="match status" value="1"/>
</dbReference>
<proteinExistence type="predicted"/>
<dbReference type="eggNOG" id="COG2814">
    <property type="taxonomic scope" value="Bacteria"/>
</dbReference>
<dbReference type="GO" id="GO:0022857">
    <property type="term" value="F:transmembrane transporter activity"/>
    <property type="evidence" value="ECO:0007669"/>
    <property type="project" value="InterPro"/>
</dbReference>
<dbReference type="InterPro" id="IPR036259">
    <property type="entry name" value="MFS_trans_sf"/>
</dbReference>
<feature type="transmembrane region" description="Helical" evidence="5">
    <location>
        <begin position="21"/>
        <end position="40"/>
    </location>
</feature>
<dbReference type="HOGENOM" id="CLU_2271876_0_0_5"/>
<dbReference type="InterPro" id="IPR020846">
    <property type="entry name" value="MFS_dom"/>
</dbReference>
<evidence type="ECO:0000259" key="6">
    <source>
        <dbReference type="PROSITE" id="PS50850"/>
    </source>
</evidence>
<feature type="transmembrane region" description="Helical" evidence="5">
    <location>
        <begin position="46"/>
        <end position="64"/>
    </location>
</feature>
<evidence type="ECO:0000256" key="5">
    <source>
        <dbReference type="SAM" id="Phobius"/>
    </source>
</evidence>
<name>J0Q7Q2_9HYPH</name>
<gene>
    <name evidence="7" type="ORF">MCQ_01063</name>
</gene>
<dbReference type="RefSeq" id="WP_006924013.1">
    <property type="nucleotide sequence ID" value="NZ_JH725024.1"/>
</dbReference>
<evidence type="ECO:0000256" key="3">
    <source>
        <dbReference type="ARBA" id="ARBA00022989"/>
    </source>
</evidence>
<evidence type="ECO:0000313" key="8">
    <source>
        <dbReference type="Proteomes" id="UP000008947"/>
    </source>
</evidence>
<organism evidence="7 8">
    <name type="scientific">Candidatus Bartonella washoeensis Sb944nv</name>
    <dbReference type="NCBI Taxonomy" id="1094563"/>
    <lineage>
        <taxon>Bacteria</taxon>
        <taxon>Pseudomonadati</taxon>
        <taxon>Pseudomonadota</taxon>
        <taxon>Alphaproteobacteria</taxon>
        <taxon>Hyphomicrobiales</taxon>
        <taxon>Bartonellaceae</taxon>
        <taxon>Bartonella</taxon>
    </lineage>
</organism>
<protein>
    <recommendedName>
        <fullName evidence="6">Major facilitator superfamily (MFS) profile domain-containing protein</fullName>
    </recommendedName>
</protein>
<dbReference type="Proteomes" id="UP000008947">
    <property type="component" value="Unassembled WGS sequence"/>
</dbReference>
<dbReference type="GO" id="GO:0016020">
    <property type="term" value="C:membrane"/>
    <property type="evidence" value="ECO:0007669"/>
    <property type="project" value="UniProtKB-SubCell"/>
</dbReference>
<reference evidence="7 8" key="1">
    <citation type="submission" date="2012-03" db="EMBL/GenBank/DDBJ databases">
        <title>The Genome Sequence of Bartonella washoensis Sb944nv.</title>
        <authorList>
            <consortium name="The Broad Institute Genome Sequencing Platform"/>
            <consortium name="The Broad Institute Genome Sequencing Center for Infectious Disease"/>
            <person name="Feldgarden M."/>
            <person name="Kirby J."/>
            <person name="Kosoy M."/>
            <person name="Birtles R."/>
            <person name="Probert W.S."/>
            <person name="Chiaraviglio L."/>
            <person name="Young S.K."/>
            <person name="Zeng Q."/>
            <person name="Gargeya S."/>
            <person name="Fitzgerald M."/>
            <person name="Haas B."/>
            <person name="Abouelleil A."/>
            <person name="Alvarado L."/>
            <person name="Arachchi H.M."/>
            <person name="Berlin A."/>
            <person name="Chapman S.B."/>
            <person name="Gearin G."/>
            <person name="Goldberg J."/>
            <person name="Griggs A."/>
            <person name="Gujja S."/>
            <person name="Hansen M."/>
            <person name="Heiman D."/>
            <person name="Howarth C."/>
            <person name="Larimer J."/>
            <person name="Lui A."/>
            <person name="MacDonald P.J.P."/>
            <person name="McCowen C."/>
            <person name="Montmayeur A."/>
            <person name="Murphy C."/>
            <person name="Neiman D."/>
            <person name="Pearson M."/>
            <person name="Priest M."/>
            <person name="Roberts A."/>
            <person name="Saif S."/>
            <person name="Shea T."/>
            <person name="Sisk P."/>
            <person name="Stolte C."/>
            <person name="Sykes S."/>
            <person name="Wortman J."/>
            <person name="Nusbaum C."/>
            <person name="Birren B."/>
        </authorList>
    </citation>
    <scope>NUCLEOTIDE SEQUENCE [LARGE SCALE GENOMIC DNA]</scope>
    <source>
        <strain evidence="7 8">Sb944nv</strain>
    </source>
</reference>
<keyword evidence="2 5" id="KW-0812">Transmembrane</keyword>
<dbReference type="SUPFAM" id="SSF103473">
    <property type="entry name" value="MFS general substrate transporter"/>
    <property type="match status" value="1"/>
</dbReference>
<evidence type="ECO:0000256" key="4">
    <source>
        <dbReference type="ARBA" id="ARBA00023136"/>
    </source>
</evidence>
<dbReference type="InterPro" id="IPR005829">
    <property type="entry name" value="Sugar_transporter_CS"/>
</dbReference>
<comment type="caution">
    <text evidence="7">The sequence shown here is derived from an EMBL/GenBank/DDBJ whole genome shotgun (WGS) entry which is preliminary data.</text>
</comment>
<accession>J0Q7Q2</accession>
<dbReference type="EMBL" id="AILU01000033">
    <property type="protein sequence ID" value="EJF78684.1"/>
    <property type="molecule type" value="Genomic_DNA"/>
</dbReference>
<feature type="domain" description="Major facilitator superfamily (MFS) profile" evidence="6">
    <location>
        <begin position="1"/>
        <end position="102"/>
    </location>
</feature>
<evidence type="ECO:0000256" key="1">
    <source>
        <dbReference type="ARBA" id="ARBA00004141"/>
    </source>
</evidence>
<dbReference type="AlphaFoldDB" id="J0Q7Q2"/>
<keyword evidence="4 5" id="KW-0472">Membrane</keyword>